<feature type="transmembrane region" description="Helical" evidence="2">
    <location>
        <begin position="49"/>
        <end position="70"/>
    </location>
</feature>
<dbReference type="EMBL" id="JAVREV010000025">
    <property type="protein sequence ID" value="MDT0447076.1"/>
    <property type="molecule type" value="Genomic_DNA"/>
</dbReference>
<keyword evidence="2" id="KW-1133">Transmembrane helix</keyword>
<sequence>MECELALGGDVPPGAHDELTRRLYDAGAATRVAPQWVRDPEPGRRAGEFIAVATLAVTFSGTLVAVVDVVRRWLIEGRERRSGARRGVTTIVLKVDGTELVITEPSTDGERRVLEHFLRTHAAGQTGQTGNGPGSGNGNGNDGNDGHGAGRTPP</sequence>
<evidence type="ECO:0000256" key="1">
    <source>
        <dbReference type="SAM" id="MobiDB-lite"/>
    </source>
</evidence>
<keyword evidence="4" id="KW-1185">Reference proteome</keyword>
<comment type="caution">
    <text evidence="3">The sequence shown here is derived from an EMBL/GenBank/DDBJ whole genome shotgun (WGS) entry which is preliminary data.</text>
</comment>
<dbReference type="Proteomes" id="UP001183615">
    <property type="component" value="Unassembled WGS sequence"/>
</dbReference>
<feature type="region of interest" description="Disordered" evidence="1">
    <location>
        <begin position="121"/>
        <end position="154"/>
    </location>
</feature>
<protein>
    <submittedName>
        <fullName evidence="3">Uncharacterized protein</fullName>
    </submittedName>
</protein>
<dbReference type="RefSeq" id="WP_311621201.1">
    <property type="nucleotide sequence ID" value="NZ_JAVREV010000025.1"/>
</dbReference>
<evidence type="ECO:0000256" key="2">
    <source>
        <dbReference type="SAM" id="Phobius"/>
    </source>
</evidence>
<feature type="compositionally biased region" description="Gly residues" evidence="1">
    <location>
        <begin position="127"/>
        <end position="154"/>
    </location>
</feature>
<gene>
    <name evidence="3" type="ORF">RM779_31455</name>
</gene>
<keyword evidence="2" id="KW-0812">Transmembrane</keyword>
<accession>A0ABU2SEI6</accession>
<evidence type="ECO:0000313" key="4">
    <source>
        <dbReference type="Proteomes" id="UP001183615"/>
    </source>
</evidence>
<reference evidence="4" key="1">
    <citation type="submission" date="2023-07" db="EMBL/GenBank/DDBJ databases">
        <title>30 novel species of actinomycetes from the DSMZ collection.</title>
        <authorList>
            <person name="Nouioui I."/>
        </authorList>
    </citation>
    <scope>NUCLEOTIDE SEQUENCE [LARGE SCALE GENOMIC DNA]</scope>
    <source>
        <strain evidence="4">DSM 41886</strain>
    </source>
</reference>
<name>A0ABU2SEI6_9ACTN</name>
<proteinExistence type="predicted"/>
<organism evidence="3 4">
    <name type="scientific">Streptomyces johnsoniae</name>
    <dbReference type="NCBI Taxonomy" id="3075532"/>
    <lineage>
        <taxon>Bacteria</taxon>
        <taxon>Bacillati</taxon>
        <taxon>Actinomycetota</taxon>
        <taxon>Actinomycetes</taxon>
        <taxon>Kitasatosporales</taxon>
        <taxon>Streptomycetaceae</taxon>
        <taxon>Streptomyces</taxon>
    </lineage>
</organism>
<evidence type="ECO:0000313" key="3">
    <source>
        <dbReference type="EMBL" id="MDT0447076.1"/>
    </source>
</evidence>
<keyword evidence="2" id="KW-0472">Membrane</keyword>